<dbReference type="HOGENOM" id="CLU_034954_0_0_1"/>
<dbReference type="OrthoDB" id="74314at2759"/>
<dbReference type="Proteomes" id="UP000005222">
    <property type="component" value="Chromosome G"/>
</dbReference>
<gene>
    <name evidence="9" type="primary">Piso0_003029</name>
    <name evidence="8" type="ORF">GNLVRS01_PISO0G03328g</name>
    <name evidence="9" type="ORF">GNLVRS01_PISO0H03329g</name>
</gene>
<name>G8YGZ9_PICSO</name>
<dbReference type="PANTHER" id="PTHR28304">
    <property type="entry name" value="PEROXISOMAL MEMBRANE PROTEIN PEX29"/>
    <property type="match status" value="1"/>
</dbReference>
<reference evidence="9" key="1">
    <citation type="submission" date="2011-10" db="EMBL/GenBank/DDBJ databases">
        <authorList>
            <person name="Genoscope - CEA"/>
        </authorList>
    </citation>
    <scope>NUCLEOTIDE SEQUENCE</scope>
</reference>
<keyword evidence="10" id="KW-1185">Reference proteome</keyword>
<dbReference type="InterPro" id="IPR010482">
    <property type="entry name" value="TECPR1-like_DysF"/>
</dbReference>
<accession>G8YGZ9</accession>
<feature type="transmembrane region" description="Helical" evidence="6">
    <location>
        <begin position="167"/>
        <end position="194"/>
    </location>
</feature>
<evidence type="ECO:0000256" key="2">
    <source>
        <dbReference type="ARBA" id="ARBA00022692"/>
    </source>
</evidence>
<evidence type="ECO:0000256" key="5">
    <source>
        <dbReference type="SAM" id="MobiDB-lite"/>
    </source>
</evidence>
<feature type="transmembrane region" description="Helical" evidence="6">
    <location>
        <begin position="137"/>
        <end position="155"/>
    </location>
</feature>
<dbReference type="Pfam" id="PF06398">
    <property type="entry name" value="Pex24p"/>
    <property type="match status" value="1"/>
</dbReference>
<feature type="transmembrane region" description="Helical" evidence="6">
    <location>
        <begin position="359"/>
        <end position="376"/>
    </location>
</feature>
<dbReference type="InterPro" id="IPR052816">
    <property type="entry name" value="Peroxisomal_Membrane_PEX28-32"/>
</dbReference>
<keyword evidence="2 6" id="KW-0812">Transmembrane</keyword>
<dbReference type="Proteomes" id="UP000005222">
    <property type="component" value="Chromosome H"/>
</dbReference>
<sequence length="560" mass="64053">MGSSNKNGENKYRDKAFSAISSIYDKTNNISEKHMGKRKGVAAGTAASLLSMGIERFDSDKENRDIAEEDENEEYNDGSEKDNKSHFLDRFLEHLVKHTIPDNLSEKDLIEKRINDPDRMKSPHLSIKLMASNFKRLSGTMTGLFAAQYGILHVITWKRPTKTLSFLILYTCLCNWPHLILVYPLVIFLLAGIVPGYTRRHPRDTPQFIKVKKRGQSLFEFLNQSEDHSVIADIVNESELDERFGNMKDDHKDTEGAMDTVAEMVNESPIESTLAVSNEAIKTKDPSKKKGPGFVKSQAMLLMNMRDLQNLTTDLLNSLNLGMKNWYSITGFENEVYTTLIFYGTISGIVFILTLGKYIPWRQIFIVTGWIALILCHPKSKKYIMVLTSKKGTKSKPSASSGKKQDAQIPEKKTTSSIIIENSPQVRRVEIFELHTKNLTNNQWSFSCYTDSLFDSKDPSRASGQKPNGAKLLSKVIPPEEWKFDIGYANKWQIDRSPLEFLHFRGIDNSELNVQENETEGWIYDSIDEDSSDSVYIFRRRRLYRDCFRYSVPPVKPKLF</sequence>
<dbReference type="InParanoid" id="G8YGZ9"/>
<protein>
    <submittedName>
        <fullName evidence="9">Piso0_003029 protein</fullName>
    </submittedName>
</protein>
<evidence type="ECO:0000313" key="8">
    <source>
        <dbReference type="EMBL" id="CCE79936.1"/>
    </source>
</evidence>
<dbReference type="STRING" id="559304.G8YGZ9"/>
<dbReference type="GO" id="GO:0007031">
    <property type="term" value="P:peroxisome organization"/>
    <property type="evidence" value="ECO:0007669"/>
    <property type="project" value="TreeGrafter"/>
</dbReference>
<dbReference type="FunCoup" id="G8YGZ9">
    <property type="interactions" value="41"/>
</dbReference>
<evidence type="ECO:0000259" key="7">
    <source>
        <dbReference type="Pfam" id="PF06398"/>
    </source>
</evidence>
<dbReference type="GO" id="GO:0005778">
    <property type="term" value="C:peroxisomal membrane"/>
    <property type="evidence" value="ECO:0007669"/>
    <property type="project" value="UniProtKB-ARBA"/>
</dbReference>
<dbReference type="PANTHER" id="PTHR28304:SF1">
    <property type="entry name" value="PEROXISOMAL MEMBRANE PROTEIN PEX28"/>
    <property type="match status" value="1"/>
</dbReference>
<evidence type="ECO:0000256" key="6">
    <source>
        <dbReference type="SAM" id="Phobius"/>
    </source>
</evidence>
<keyword evidence="3 6" id="KW-1133">Transmembrane helix</keyword>
<proteinExistence type="predicted"/>
<organism evidence="9 10">
    <name type="scientific">Pichia sorbitophila (strain ATCC MYA-4447 / BCRC 22081 / CBS 7064 / NBRC 10061 / NRRL Y-12695)</name>
    <name type="common">Hybrid yeast</name>
    <dbReference type="NCBI Taxonomy" id="559304"/>
    <lineage>
        <taxon>Eukaryota</taxon>
        <taxon>Fungi</taxon>
        <taxon>Dikarya</taxon>
        <taxon>Ascomycota</taxon>
        <taxon>Saccharomycotina</taxon>
        <taxon>Pichiomycetes</taxon>
        <taxon>Debaryomycetaceae</taxon>
        <taxon>Millerozyma</taxon>
    </lineage>
</organism>
<evidence type="ECO:0000256" key="3">
    <source>
        <dbReference type="ARBA" id="ARBA00022989"/>
    </source>
</evidence>
<dbReference type="eggNOG" id="ENOG502QUW8">
    <property type="taxonomic scope" value="Eukaryota"/>
</dbReference>
<reference evidence="10" key="2">
    <citation type="journal article" date="2012" name="G3 (Bethesda)">
        <title>Pichia sorbitophila, an interspecies yeast hybrid reveals early steps of genome resolution following polyploidization.</title>
        <authorList>
            <person name="Leh Louis V."/>
            <person name="Despons L."/>
            <person name="Friedrich A."/>
            <person name="Martin T."/>
            <person name="Durrens P."/>
            <person name="Casaregola S."/>
            <person name="Neuveglise C."/>
            <person name="Fairhead C."/>
            <person name="Marck C."/>
            <person name="Cruz J.A."/>
            <person name="Straub M.L."/>
            <person name="Kugler V."/>
            <person name="Sacerdot C."/>
            <person name="Uzunov Z."/>
            <person name="Thierry A."/>
            <person name="Weiss S."/>
            <person name="Bleykasten C."/>
            <person name="De Montigny J."/>
            <person name="Jacques N."/>
            <person name="Jung P."/>
            <person name="Lemaire M."/>
            <person name="Mallet S."/>
            <person name="Morel G."/>
            <person name="Richard G.F."/>
            <person name="Sarkar A."/>
            <person name="Savel G."/>
            <person name="Schacherer J."/>
            <person name="Seret M.L."/>
            <person name="Talla E."/>
            <person name="Samson G."/>
            <person name="Jubin C."/>
            <person name="Poulain J."/>
            <person name="Vacherie B."/>
            <person name="Barbe V."/>
            <person name="Pelletier E."/>
            <person name="Sherman D.J."/>
            <person name="Westhof E."/>
            <person name="Weissenbach J."/>
            <person name="Baret P.V."/>
            <person name="Wincker P."/>
            <person name="Gaillardin C."/>
            <person name="Dujon B."/>
            <person name="Souciet J.L."/>
        </authorList>
    </citation>
    <scope>NUCLEOTIDE SEQUENCE [LARGE SCALE GENOMIC DNA]</scope>
    <source>
        <strain evidence="10">ATCC MYA-4447 / BCRC 22081 / CBS 7064 / NBRC 10061 / NRRL Y-12695</strain>
    </source>
</reference>
<comment type="subcellular location">
    <subcellularLocation>
        <location evidence="1">Membrane</location>
        <topology evidence="1">Multi-pass membrane protein</topology>
    </subcellularLocation>
</comment>
<dbReference type="EMBL" id="FO082053">
    <property type="protein sequence ID" value="CCE79936.1"/>
    <property type="molecule type" value="Genomic_DNA"/>
</dbReference>
<evidence type="ECO:0000256" key="1">
    <source>
        <dbReference type="ARBA" id="ARBA00004141"/>
    </source>
</evidence>
<feature type="compositionally biased region" description="Basic and acidic residues" evidence="5">
    <location>
        <begin position="403"/>
        <end position="414"/>
    </location>
</feature>
<evidence type="ECO:0000313" key="10">
    <source>
        <dbReference type="Proteomes" id="UP000005222"/>
    </source>
</evidence>
<feature type="region of interest" description="Disordered" evidence="5">
    <location>
        <begin position="392"/>
        <end position="414"/>
    </location>
</feature>
<feature type="transmembrane region" description="Helical" evidence="6">
    <location>
        <begin position="336"/>
        <end position="353"/>
    </location>
</feature>
<evidence type="ECO:0000256" key="4">
    <source>
        <dbReference type="ARBA" id="ARBA00023136"/>
    </source>
</evidence>
<feature type="region of interest" description="Disordered" evidence="5">
    <location>
        <begin position="60"/>
        <end position="82"/>
    </location>
</feature>
<feature type="domain" description="TECPR1-like DysF" evidence="7">
    <location>
        <begin position="125"/>
        <end position="545"/>
    </location>
</feature>
<dbReference type="AlphaFoldDB" id="G8YGZ9"/>
<dbReference type="EMBL" id="FO082052">
    <property type="protein sequence ID" value="CCE80701.1"/>
    <property type="molecule type" value="Genomic_DNA"/>
</dbReference>
<feature type="compositionally biased region" description="Acidic residues" evidence="5">
    <location>
        <begin position="67"/>
        <end position="77"/>
    </location>
</feature>
<evidence type="ECO:0000313" key="9">
    <source>
        <dbReference type="EMBL" id="CCE80701.1"/>
    </source>
</evidence>
<keyword evidence="4 6" id="KW-0472">Membrane</keyword>